<dbReference type="KEGG" id="wms:ID128_04020"/>
<proteinExistence type="predicted"/>
<keyword evidence="1" id="KW-0812">Transmembrane</keyword>
<keyword evidence="1" id="KW-1133">Transmembrane helix</keyword>
<sequence length="170" mass="19003">MSILSVLLFISFSLLNTSNKLVICASLFMGAVLVVNSMVEFYGKKEATHSLIACTVLCCILKWQSLSLMILVSYTAILVSLLLSIVIFEKLKFKVNFHIKNFISLITASVVDTTIVCIGLLYKFSTGKCLSIYIRDLAFKFSYASISSICLLAAAYLFYWAKRKYVKLSV</sequence>
<organism evidence="2 3">
    <name type="scientific">Candidatus Wolbachia massiliensis</name>
    <dbReference type="NCBI Taxonomy" id="1845000"/>
    <lineage>
        <taxon>Bacteria</taxon>
        <taxon>Pseudomonadati</taxon>
        <taxon>Pseudomonadota</taxon>
        <taxon>Alphaproteobacteria</taxon>
        <taxon>Rickettsiales</taxon>
        <taxon>Anaplasmataceae</taxon>
        <taxon>Wolbachieae</taxon>
        <taxon>Wolbachia</taxon>
    </lineage>
</organism>
<evidence type="ECO:0000313" key="3">
    <source>
        <dbReference type="Proteomes" id="UP000516514"/>
    </source>
</evidence>
<keyword evidence="1" id="KW-0472">Membrane</keyword>
<dbReference type="RefSeq" id="WP_191110810.1">
    <property type="nucleotide sequence ID" value="NZ_CP061738.1"/>
</dbReference>
<evidence type="ECO:0000313" key="2">
    <source>
        <dbReference type="EMBL" id="QOD37984.1"/>
    </source>
</evidence>
<accession>A0A7L7YL86</accession>
<feature type="transmembrane region" description="Helical" evidence="1">
    <location>
        <begin position="66"/>
        <end position="89"/>
    </location>
</feature>
<dbReference type="EMBL" id="CP061738">
    <property type="protein sequence ID" value="QOD37984.1"/>
    <property type="molecule type" value="Genomic_DNA"/>
</dbReference>
<protein>
    <submittedName>
        <fullName evidence="2">Uncharacterized protein</fullName>
    </submittedName>
</protein>
<feature type="transmembrane region" description="Helical" evidence="1">
    <location>
        <begin position="142"/>
        <end position="161"/>
    </location>
</feature>
<dbReference type="Proteomes" id="UP000516514">
    <property type="component" value="Chromosome"/>
</dbReference>
<gene>
    <name evidence="2" type="ORF">ID128_04020</name>
</gene>
<feature type="transmembrane region" description="Helical" evidence="1">
    <location>
        <begin position="101"/>
        <end position="122"/>
    </location>
</feature>
<evidence type="ECO:0000256" key="1">
    <source>
        <dbReference type="SAM" id="Phobius"/>
    </source>
</evidence>
<keyword evidence="3" id="KW-1185">Reference proteome</keyword>
<reference evidence="2 3" key="1">
    <citation type="submission" date="2020-09" db="EMBL/GenBank/DDBJ databases">
        <title>An Earliest Endosymbiont, Wolbachia massiliensis sp. nov., Strain PL13 From the Bed Bug (Cimex hemipterius), Type strain of a New supergroup T.</title>
        <authorList>
            <person name="Laidoudi Y."/>
            <person name="Levasseur A."/>
            <person name="Medkour H."/>
            <person name="Maaloum M."/>
            <person name="BenKhedher M."/>
            <person name="Sambou M."/>
            <person name="Bassene H."/>
            <person name="Davoust B."/>
            <person name="Fenollar F."/>
            <person name="Raoult D."/>
            <person name="Mediannikov O."/>
        </authorList>
    </citation>
    <scope>NUCLEOTIDE SEQUENCE [LARGE SCALE GENOMIC DNA]</scope>
    <source>
        <strain evidence="2 3">PL13</strain>
    </source>
</reference>
<dbReference type="AlphaFoldDB" id="A0A7L7YL86"/>
<name>A0A7L7YL86_9RICK</name>